<dbReference type="AlphaFoldDB" id="A0A4C1Z195"/>
<keyword evidence="2" id="KW-1185">Reference proteome</keyword>
<reference evidence="1 2" key="1">
    <citation type="journal article" date="2019" name="Commun. Biol.">
        <title>The bagworm genome reveals a unique fibroin gene that provides high tensile strength.</title>
        <authorList>
            <person name="Kono N."/>
            <person name="Nakamura H."/>
            <person name="Ohtoshi R."/>
            <person name="Tomita M."/>
            <person name="Numata K."/>
            <person name="Arakawa K."/>
        </authorList>
    </citation>
    <scope>NUCLEOTIDE SEQUENCE [LARGE SCALE GENOMIC DNA]</scope>
</reference>
<protein>
    <submittedName>
        <fullName evidence="1">Uncharacterized protein</fullName>
    </submittedName>
</protein>
<name>A0A4C1Z195_EUMVA</name>
<organism evidence="1 2">
    <name type="scientific">Eumeta variegata</name>
    <name type="common">Bagworm moth</name>
    <name type="synonym">Eumeta japonica</name>
    <dbReference type="NCBI Taxonomy" id="151549"/>
    <lineage>
        <taxon>Eukaryota</taxon>
        <taxon>Metazoa</taxon>
        <taxon>Ecdysozoa</taxon>
        <taxon>Arthropoda</taxon>
        <taxon>Hexapoda</taxon>
        <taxon>Insecta</taxon>
        <taxon>Pterygota</taxon>
        <taxon>Neoptera</taxon>
        <taxon>Endopterygota</taxon>
        <taxon>Lepidoptera</taxon>
        <taxon>Glossata</taxon>
        <taxon>Ditrysia</taxon>
        <taxon>Tineoidea</taxon>
        <taxon>Psychidae</taxon>
        <taxon>Oiketicinae</taxon>
        <taxon>Eumeta</taxon>
    </lineage>
</organism>
<evidence type="ECO:0000313" key="1">
    <source>
        <dbReference type="EMBL" id="GBP80619.1"/>
    </source>
</evidence>
<dbReference type="Proteomes" id="UP000299102">
    <property type="component" value="Unassembled WGS sequence"/>
</dbReference>
<dbReference type="EMBL" id="BGZK01001471">
    <property type="protein sequence ID" value="GBP80619.1"/>
    <property type="molecule type" value="Genomic_DNA"/>
</dbReference>
<proteinExistence type="predicted"/>
<evidence type="ECO:0000313" key="2">
    <source>
        <dbReference type="Proteomes" id="UP000299102"/>
    </source>
</evidence>
<comment type="caution">
    <text evidence="1">The sequence shown here is derived from an EMBL/GenBank/DDBJ whole genome shotgun (WGS) entry which is preliminary data.</text>
</comment>
<gene>
    <name evidence="1" type="ORF">EVAR_59467_1</name>
</gene>
<accession>A0A4C1Z195</accession>
<sequence length="138" mass="15319">MAHVTKPFRRGRRPYKIYGVDKSLHAAIASRAFHVGAACGGPDAYQRYTIGCFYISSCLLPRGVARDISLPLHWHSSTVSCIKLVGFGCLKFDPSLICHQLGLHKIFKGPLLTVSSQTLSFVSLFWKEVPYGALRRVP</sequence>